<dbReference type="SUPFAM" id="SSF50978">
    <property type="entry name" value="WD40 repeat-like"/>
    <property type="match status" value="1"/>
</dbReference>
<gene>
    <name evidence="1" type="ORF">N309_06838</name>
</gene>
<organism evidence="1 2">
    <name type="scientific">Tinamus guttatus</name>
    <name type="common">White-throated tinamou</name>
    <dbReference type="NCBI Taxonomy" id="94827"/>
    <lineage>
        <taxon>Eukaryota</taxon>
        <taxon>Metazoa</taxon>
        <taxon>Chordata</taxon>
        <taxon>Craniata</taxon>
        <taxon>Vertebrata</taxon>
        <taxon>Euteleostomi</taxon>
        <taxon>Archelosauria</taxon>
        <taxon>Archosauria</taxon>
        <taxon>Dinosauria</taxon>
        <taxon>Saurischia</taxon>
        <taxon>Theropoda</taxon>
        <taxon>Coelurosauria</taxon>
        <taxon>Aves</taxon>
        <taxon>Palaeognathae</taxon>
        <taxon>Tinamiformes</taxon>
        <taxon>Tinamidae</taxon>
        <taxon>Tinamus</taxon>
    </lineage>
</organism>
<protein>
    <submittedName>
        <fullName evidence="1">WD repeat-containing protein 96</fullName>
    </submittedName>
</protein>
<keyword evidence="2" id="KW-1185">Reference proteome</keyword>
<accession>A0A099YYT2</accession>
<dbReference type="EMBL" id="KL886236">
    <property type="protein sequence ID" value="KGL73710.1"/>
    <property type="molecule type" value="Genomic_DNA"/>
</dbReference>
<feature type="non-terminal residue" evidence="1">
    <location>
        <position position="1"/>
    </location>
</feature>
<proteinExistence type="predicted"/>
<dbReference type="InterPro" id="IPR015943">
    <property type="entry name" value="WD40/YVTN_repeat-like_dom_sf"/>
</dbReference>
<evidence type="ECO:0000313" key="2">
    <source>
        <dbReference type="Proteomes" id="UP000053641"/>
    </source>
</evidence>
<dbReference type="Gene3D" id="2.130.10.10">
    <property type="entry name" value="YVTN repeat-like/Quinoprotein amine dehydrogenase"/>
    <property type="match status" value="1"/>
</dbReference>
<dbReference type="AlphaFoldDB" id="A0A099YYT2"/>
<name>A0A099YYT2_TINGU</name>
<evidence type="ECO:0000313" key="1">
    <source>
        <dbReference type="EMBL" id="KGL73710.1"/>
    </source>
</evidence>
<reference evidence="1 2" key="1">
    <citation type="submission" date="2014-06" db="EMBL/GenBank/DDBJ databases">
        <title>Genome evolution of avian class.</title>
        <authorList>
            <person name="Zhang G."/>
            <person name="Li C."/>
        </authorList>
    </citation>
    <scope>NUCLEOTIDE SEQUENCE [LARGE SCALE GENOMIC DNA]</scope>
    <source>
        <strain evidence="1">BGI_N309</strain>
    </source>
</reference>
<feature type="non-terminal residue" evidence="1">
    <location>
        <position position="118"/>
    </location>
</feature>
<dbReference type="Proteomes" id="UP000053641">
    <property type="component" value="Unassembled WGS sequence"/>
</dbReference>
<sequence>YFFAQEGIVFRYEIKGLQYEMTVCTDILQPISSLIFSPDYTILLIVTTEGTIYTYKPGHKEEADKLLDTGSSCFLSADFLTPGNEYCVSVAISGEVQVWLLEDGTCVSKLSLDTEENI</sequence>
<dbReference type="InterPro" id="IPR036322">
    <property type="entry name" value="WD40_repeat_dom_sf"/>
</dbReference>